<sequence length="50" mass="6078">MDNRWRFLYYDMTELWGHVQRAEVGNGIPVQARYQPHWKNRAAMGRRDAE</sequence>
<dbReference type="AlphaFoldDB" id="A5ZQM2"/>
<reference evidence="1 2" key="2">
    <citation type="submission" date="2007-04" db="EMBL/GenBank/DDBJ databases">
        <title>Draft genome sequence of Ruminococcus obeum (ATCC 29174).</title>
        <authorList>
            <person name="Sudarsanam P."/>
            <person name="Ley R."/>
            <person name="Guruge J."/>
            <person name="Turnbaugh P.J."/>
            <person name="Mahowald M."/>
            <person name="Liep D."/>
            <person name="Gordon J."/>
        </authorList>
    </citation>
    <scope>NUCLEOTIDE SEQUENCE [LARGE SCALE GENOMIC DNA]</scope>
    <source>
        <strain evidence="1 2">ATCC 29174</strain>
    </source>
</reference>
<gene>
    <name evidence="1" type="ORF">RUMOBE_01294</name>
</gene>
<reference evidence="1 2" key="1">
    <citation type="submission" date="2007-03" db="EMBL/GenBank/DDBJ databases">
        <authorList>
            <person name="Fulton L."/>
            <person name="Clifton S."/>
            <person name="Fulton B."/>
            <person name="Xu J."/>
            <person name="Minx P."/>
            <person name="Pepin K.H."/>
            <person name="Johnson M."/>
            <person name="Thiruvilangam P."/>
            <person name="Bhonagiri V."/>
            <person name="Nash W.E."/>
            <person name="Mardis E.R."/>
            <person name="Wilson R.K."/>
        </authorList>
    </citation>
    <scope>NUCLEOTIDE SEQUENCE [LARGE SCALE GENOMIC DNA]</scope>
    <source>
        <strain evidence="1 2">ATCC 29174</strain>
    </source>
</reference>
<evidence type="ECO:0000313" key="2">
    <source>
        <dbReference type="Proteomes" id="UP000006002"/>
    </source>
</evidence>
<proteinExistence type="predicted"/>
<protein>
    <submittedName>
        <fullName evidence="1">Uncharacterized protein</fullName>
    </submittedName>
</protein>
<accession>A5ZQM2</accession>
<comment type="caution">
    <text evidence="1">The sequence shown here is derived from an EMBL/GenBank/DDBJ whole genome shotgun (WGS) entry which is preliminary data.</text>
</comment>
<dbReference type="HOGENOM" id="CLU_3115127_0_0_9"/>
<organism evidence="1 2">
    <name type="scientific">Blautia obeum ATCC 29174</name>
    <dbReference type="NCBI Taxonomy" id="411459"/>
    <lineage>
        <taxon>Bacteria</taxon>
        <taxon>Bacillati</taxon>
        <taxon>Bacillota</taxon>
        <taxon>Clostridia</taxon>
        <taxon>Lachnospirales</taxon>
        <taxon>Lachnospiraceae</taxon>
        <taxon>Blautia</taxon>
    </lineage>
</organism>
<dbReference type="EMBL" id="AAVO02000004">
    <property type="protein sequence ID" value="EDM87879.1"/>
    <property type="molecule type" value="Genomic_DNA"/>
</dbReference>
<name>A5ZQM2_9FIRM</name>
<evidence type="ECO:0000313" key="1">
    <source>
        <dbReference type="EMBL" id="EDM87879.1"/>
    </source>
</evidence>
<dbReference type="Proteomes" id="UP000006002">
    <property type="component" value="Unassembled WGS sequence"/>
</dbReference>